<dbReference type="GO" id="GO:0043041">
    <property type="term" value="P:amino acid activation for nonribosomal peptide biosynthetic process"/>
    <property type="evidence" value="ECO:0007669"/>
    <property type="project" value="TreeGrafter"/>
</dbReference>
<sequence length="1815" mass="197944">MGLVALNRLISHNDWLVDHETGIESATQFSDIWTPCGSASPEVSTLVHYCRNHAHGRMAAAPAFTHVTGEPGEHDRLSFAQLDARARTIAAEIQRRGGVGKPVLVVLDPGADYAASLFGCLYARAIAVPIYPPQMLRLQHTLPRLKAIIENADANIMLSDRSTIGESLSSMWRMPSDGAIAVDEIDSAAADGWDGRLPKPHDIALLQYTSGSTGNPRGVVLTHRTLLSNLAAIVEHVHFEGARSVQWVPPYHDMGLIGGILLPIYRGVETVIISPADFVRNPLLWLRCIDHYRGSSNGAPNFGYELCVRRVDHADCEGLDLSSWKMAVAGAEPVRAATLRRFEEKFARYGFESTAFCPAFGMAETTVMATGSRLGEPYRTFHVDAQSLQLGKIELVSPGPQSTVSEDVTGTMSDAGSSRRAESSDDGRSRPVLELVSSGTPVAGMHYEIVDPQTHRALPDGEIGEIWVRGGSVASGYWQDDEASQYTFHANLAAAPENPDVRAVDATADYLRTGDLAARVDGELIVTGRLKELIIVAGRNFYPHDIEQIVQSTSEAFKPDTGTALSVDIGDSEEMVVIQELWRPKKFPADELLPEVVAAIAEQAQVTPASIVLVRSGSLPKTSSGKLRRTDAKKLFLEGELVELARWESGTLRATTTRDIEPPATATETQIAEIWSRILDVEAIGRGDDFFHLGGSSLLVANMLIEVGECYSVAIPMKALFCSPTLEGFSALVDSHSAGTAAPPTIAPSGIQWNETNPLSSAQQRFWLLDQLGQTNAFVHVPISIQLDRPLALQQLQSACGRVLDRHPMLRARFTQIGADVTQSVDEVAEVDIRTFLNDPSDENELSSERREFLNAPFDLSQPPLMRVAVTNQTAGGCRIDIVLHHLVCDASSLQILLADLQREFAPDSDRRPQRDDDSGCDEGSAAAQLRYVDYAAWDFAPQRRDQIQERVNYWAERLAGMPADLNLPQCSNRHRDAAVAHSSDSGIPASTCVSPDLMRQIDNLAISHNLTPSMVYLTALEWVLARYGASDDFGITIPTSSRPASQLRDVVGCFVNPIVYRAEVDGEQTVASLLSETRDALLSDLEHADVPFQDVVAVTGGARDTDRMPLSPVMFLYQPPLPSVTRFGAARVTSVQPDYSAVTAYDVSLIVQPGETTEMTVVLGELVSPDLGDRILSSMQTVLRQLVAPDVGQSPISSLSILSVSDRASLESAQQGKKIENRSQTSVVDRLREHVEHQPDALAIRDDHTGLTYREVNEQSDRIAAALVNEGVRPSPLVALAMPRRAEAIVAIIGIWKAGAAYVPIDLDLPDGRRDQILRESGAEIVVDPERWDVWTQRCDTSPQPTFLDASINPTDLAYVMYTSGSTGKPKGVAVSHSNLVNLLTSFGDEPGFSASDSMFAVTTMSFDISLLEMFLPLWCGGHVCLTAHRIGEDPESVIAAIEQSHPSVIQSTPSAFRMLLSANWRPAPGTRLLCGGEPMLADLARDLLATSCELWNVYGPTETTVWSTVTRIDSAEKISIGHPIANTICRVVDRHGLLAPTGVAGELHIGGAGVAQGYWRDPTQTEERFFIDQGERFYKTGDQVRRTPNGDLEFLARNDRQIKLRGFRIELDEIESMLQQCRGVDRAAVVLRNADVPGGSRMVAFFSGPGTVETVRAQLTGMLPDYMIPATIAWLETLPRTPAGKTDYTSLPLDTPPRGEPDDASTQTPLEGVLAEMWCEVLGRQSVGRHDHFFDLGGNSLMAAQLFARLRQRFDVNLPLREVYSRPTIAALAEAIVIHQAETEADDLSDLLGQLDTLSDDDVLRALEETNKP</sequence>
<dbReference type="Proteomes" id="UP000318053">
    <property type="component" value="Unassembled WGS sequence"/>
</dbReference>
<evidence type="ECO:0000256" key="4">
    <source>
        <dbReference type="ARBA" id="ARBA00022832"/>
    </source>
</evidence>
<name>A0A5C5XQ13_9BACT</name>
<accession>A0A5C5XQ13</accession>
<dbReference type="SUPFAM" id="SSF56801">
    <property type="entry name" value="Acetyl-CoA synthetase-like"/>
    <property type="match status" value="2"/>
</dbReference>
<dbReference type="GO" id="GO:0071766">
    <property type="term" value="P:Actinobacterium-type cell wall biogenesis"/>
    <property type="evidence" value="ECO:0007669"/>
    <property type="project" value="UniProtKB-ARBA"/>
</dbReference>
<dbReference type="InterPro" id="IPR045851">
    <property type="entry name" value="AMP-bd_C_sf"/>
</dbReference>
<dbReference type="InterPro" id="IPR010071">
    <property type="entry name" value="AA_adenyl_dom"/>
</dbReference>
<proteinExistence type="inferred from homology"/>
<feature type="domain" description="Carrier" evidence="7">
    <location>
        <begin position="662"/>
        <end position="737"/>
    </location>
</feature>
<dbReference type="GO" id="GO:0008610">
    <property type="term" value="P:lipid biosynthetic process"/>
    <property type="evidence" value="ECO:0007669"/>
    <property type="project" value="InterPro"/>
</dbReference>
<dbReference type="Gene3D" id="3.40.50.12780">
    <property type="entry name" value="N-terminal domain of ligase-like"/>
    <property type="match status" value="2"/>
</dbReference>
<evidence type="ECO:0000256" key="5">
    <source>
        <dbReference type="ARBA" id="ARBA00023098"/>
    </source>
</evidence>
<dbReference type="Gene3D" id="3.30.559.30">
    <property type="entry name" value="Nonribosomal peptide synthetase, condensation domain"/>
    <property type="match status" value="1"/>
</dbReference>
<keyword evidence="2" id="KW-0596">Phosphopantetheine</keyword>
<feature type="domain" description="Carrier" evidence="7">
    <location>
        <begin position="1707"/>
        <end position="1782"/>
    </location>
</feature>
<dbReference type="Gene3D" id="3.30.300.30">
    <property type="match status" value="2"/>
</dbReference>
<keyword evidence="4" id="KW-0276">Fatty acid metabolism</keyword>
<dbReference type="InterPro" id="IPR023213">
    <property type="entry name" value="CAT-like_dom_sf"/>
</dbReference>
<dbReference type="SUPFAM" id="SSF47336">
    <property type="entry name" value="ACP-like"/>
    <property type="match status" value="2"/>
</dbReference>
<dbReference type="InterPro" id="IPR000873">
    <property type="entry name" value="AMP-dep_synth/lig_dom"/>
</dbReference>
<dbReference type="PANTHER" id="PTHR45527">
    <property type="entry name" value="NONRIBOSOMAL PEPTIDE SYNTHETASE"/>
    <property type="match status" value="1"/>
</dbReference>
<evidence type="ECO:0000256" key="2">
    <source>
        <dbReference type="ARBA" id="ARBA00022450"/>
    </source>
</evidence>
<protein>
    <submittedName>
        <fullName evidence="8">Polyketide synthase PksJ</fullName>
    </submittedName>
</protein>
<gene>
    <name evidence="8" type="primary">pksJ</name>
    <name evidence="8" type="ORF">CA85_35130</name>
</gene>
<dbReference type="FunFam" id="3.40.50.12780:FF:000013">
    <property type="entry name" value="Long-chain-fatty-acid--AMP ligase FadD32"/>
    <property type="match status" value="1"/>
</dbReference>
<dbReference type="InterPro" id="IPR040097">
    <property type="entry name" value="FAAL/FAAC"/>
</dbReference>
<evidence type="ECO:0000256" key="1">
    <source>
        <dbReference type="ARBA" id="ARBA00006432"/>
    </source>
</evidence>
<dbReference type="SMART" id="SM00823">
    <property type="entry name" value="PKS_PP"/>
    <property type="match status" value="1"/>
</dbReference>
<dbReference type="Pfam" id="PF13193">
    <property type="entry name" value="AMP-binding_C"/>
    <property type="match status" value="1"/>
</dbReference>
<evidence type="ECO:0000313" key="9">
    <source>
        <dbReference type="Proteomes" id="UP000318053"/>
    </source>
</evidence>
<dbReference type="GO" id="GO:0006631">
    <property type="term" value="P:fatty acid metabolic process"/>
    <property type="evidence" value="ECO:0007669"/>
    <property type="project" value="UniProtKB-KW"/>
</dbReference>
<comment type="caution">
    <text evidence="8">The sequence shown here is derived from an EMBL/GenBank/DDBJ whole genome shotgun (WGS) entry which is preliminary data.</text>
</comment>
<dbReference type="Pfam" id="PF00668">
    <property type="entry name" value="Condensation"/>
    <property type="match status" value="1"/>
</dbReference>
<evidence type="ECO:0000259" key="7">
    <source>
        <dbReference type="PROSITE" id="PS50075"/>
    </source>
</evidence>
<dbReference type="InterPro" id="IPR042099">
    <property type="entry name" value="ANL_N_sf"/>
</dbReference>
<dbReference type="InterPro" id="IPR020845">
    <property type="entry name" value="AMP-binding_CS"/>
</dbReference>
<dbReference type="Gene3D" id="3.30.559.10">
    <property type="entry name" value="Chloramphenicol acetyltransferase-like domain"/>
    <property type="match status" value="1"/>
</dbReference>
<dbReference type="Pfam" id="PF00550">
    <property type="entry name" value="PP-binding"/>
    <property type="match status" value="2"/>
</dbReference>
<dbReference type="GO" id="GO:0003824">
    <property type="term" value="F:catalytic activity"/>
    <property type="evidence" value="ECO:0007669"/>
    <property type="project" value="InterPro"/>
</dbReference>
<keyword evidence="3" id="KW-0597">Phosphoprotein</keyword>
<dbReference type="InterPro" id="IPR001242">
    <property type="entry name" value="Condensation_dom"/>
</dbReference>
<dbReference type="PROSITE" id="PS00455">
    <property type="entry name" value="AMP_BINDING"/>
    <property type="match status" value="2"/>
</dbReference>
<dbReference type="EMBL" id="SJPK01000009">
    <property type="protein sequence ID" value="TWT64728.1"/>
    <property type="molecule type" value="Genomic_DNA"/>
</dbReference>
<dbReference type="GO" id="GO:0005737">
    <property type="term" value="C:cytoplasm"/>
    <property type="evidence" value="ECO:0007669"/>
    <property type="project" value="TreeGrafter"/>
</dbReference>
<keyword evidence="9" id="KW-1185">Reference proteome</keyword>
<dbReference type="Gene3D" id="1.10.1200.10">
    <property type="entry name" value="ACP-like"/>
    <property type="match status" value="2"/>
</dbReference>
<dbReference type="CDD" id="cd05931">
    <property type="entry name" value="FAAL"/>
    <property type="match status" value="1"/>
</dbReference>
<dbReference type="GO" id="GO:0031177">
    <property type="term" value="F:phosphopantetheine binding"/>
    <property type="evidence" value="ECO:0007669"/>
    <property type="project" value="InterPro"/>
</dbReference>
<feature type="region of interest" description="Disordered" evidence="6">
    <location>
        <begin position="397"/>
        <end position="431"/>
    </location>
</feature>
<dbReference type="PROSITE" id="PS50075">
    <property type="entry name" value="CARRIER"/>
    <property type="match status" value="2"/>
</dbReference>
<dbReference type="InterPro" id="IPR025110">
    <property type="entry name" value="AMP-bd_C"/>
</dbReference>
<evidence type="ECO:0000256" key="6">
    <source>
        <dbReference type="SAM" id="MobiDB-lite"/>
    </source>
</evidence>
<feature type="compositionally biased region" description="Basic and acidic residues" evidence="6">
    <location>
        <begin position="417"/>
        <end position="431"/>
    </location>
</feature>
<feature type="region of interest" description="Disordered" evidence="6">
    <location>
        <begin position="1687"/>
        <end position="1709"/>
    </location>
</feature>
<dbReference type="InterPro" id="IPR009081">
    <property type="entry name" value="PP-bd_ACP"/>
</dbReference>
<dbReference type="Pfam" id="PF23024">
    <property type="entry name" value="AMP-dom_DIP2-like"/>
    <property type="match status" value="1"/>
</dbReference>
<feature type="compositionally biased region" description="Polar residues" evidence="6">
    <location>
        <begin position="399"/>
        <end position="416"/>
    </location>
</feature>
<evidence type="ECO:0000313" key="8">
    <source>
        <dbReference type="EMBL" id="TWT64728.1"/>
    </source>
</evidence>
<evidence type="ECO:0000256" key="3">
    <source>
        <dbReference type="ARBA" id="ARBA00022553"/>
    </source>
</evidence>
<reference evidence="8 9" key="1">
    <citation type="submission" date="2019-02" db="EMBL/GenBank/DDBJ databases">
        <title>Deep-cultivation of Planctomycetes and their phenomic and genomic characterization uncovers novel biology.</title>
        <authorList>
            <person name="Wiegand S."/>
            <person name="Jogler M."/>
            <person name="Boedeker C."/>
            <person name="Pinto D."/>
            <person name="Vollmers J."/>
            <person name="Rivas-Marin E."/>
            <person name="Kohn T."/>
            <person name="Peeters S.H."/>
            <person name="Heuer A."/>
            <person name="Rast P."/>
            <person name="Oberbeckmann S."/>
            <person name="Bunk B."/>
            <person name="Jeske O."/>
            <person name="Meyerdierks A."/>
            <person name="Storesund J.E."/>
            <person name="Kallscheuer N."/>
            <person name="Luecker S."/>
            <person name="Lage O.M."/>
            <person name="Pohl T."/>
            <person name="Merkel B.J."/>
            <person name="Hornburger P."/>
            <person name="Mueller R.-W."/>
            <person name="Bruemmer F."/>
            <person name="Labrenz M."/>
            <person name="Spormann A.M."/>
            <person name="Op Den Camp H."/>
            <person name="Overmann J."/>
            <person name="Amann R."/>
            <person name="Jetten M.S.M."/>
            <person name="Mascher T."/>
            <person name="Medema M.H."/>
            <person name="Devos D.P."/>
            <person name="Kaster A.-K."/>
            <person name="Ovreas L."/>
            <person name="Rohde M."/>
            <person name="Galperin M.Y."/>
            <person name="Jogler C."/>
        </authorList>
    </citation>
    <scope>NUCLEOTIDE SEQUENCE [LARGE SCALE GENOMIC DNA]</scope>
    <source>
        <strain evidence="8 9">CA85</strain>
    </source>
</reference>
<dbReference type="FunFam" id="1.10.1200.10:FF:000016">
    <property type="entry name" value="Non-ribosomal peptide synthase"/>
    <property type="match status" value="1"/>
</dbReference>
<dbReference type="NCBIfam" id="TIGR01733">
    <property type="entry name" value="AA-adenyl-dom"/>
    <property type="match status" value="1"/>
</dbReference>
<dbReference type="Pfam" id="PF00501">
    <property type="entry name" value="AMP-binding"/>
    <property type="match status" value="3"/>
</dbReference>
<dbReference type="InterPro" id="IPR036736">
    <property type="entry name" value="ACP-like_sf"/>
</dbReference>
<dbReference type="InterPro" id="IPR020806">
    <property type="entry name" value="PKS_PP-bd"/>
</dbReference>
<organism evidence="8 9">
    <name type="scientific">Allorhodopirellula solitaria</name>
    <dbReference type="NCBI Taxonomy" id="2527987"/>
    <lineage>
        <taxon>Bacteria</taxon>
        <taxon>Pseudomonadati</taxon>
        <taxon>Planctomycetota</taxon>
        <taxon>Planctomycetia</taxon>
        <taxon>Pirellulales</taxon>
        <taxon>Pirellulaceae</taxon>
        <taxon>Allorhodopirellula</taxon>
    </lineage>
</organism>
<dbReference type="GO" id="GO:0072330">
    <property type="term" value="P:monocarboxylic acid biosynthetic process"/>
    <property type="evidence" value="ECO:0007669"/>
    <property type="project" value="UniProtKB-ARBA"/>
</dbReference>
<dbReference type="PANTHER" id="PTHR45527:SF1">
    <property type="entry name" value="FATTY ACID SYNTHASE"/>
    <property type="match status" value="1"/>
</dbReference>
<keyword evidence="5" id="KW-0443">Lipid metabolism</keyword>
<dbReference type="GO" id="GO:0044550">
    <property type="term" value="P:secondary metabolite biosynthetic process"/>
    <property type="evidence" value="ECO:0007669"/>
    <property type="project" value="TreeGrafter"/>
</dbReference>
<dbReference type="SUPFAM" id="SSF52777">
    <property type="entry name" value="CoA-dependent acyltransferases"/>
    <property type="match status" value="2"/>
</dbReference>
<comment type="similarity">
    <text evidence="1">Belongs to the ATP-dependent AMP-binding enzyme family.</text>
</comment>